<evidence type="ECO:0000313" key="1">
    <source>
        <dbReference type="EMBL" id="XCD03972.1"/>
    </source>
</evidence>
<dbReference type="EMBL" id="PP511605">
    <property type="protein sequence ID" value="XCD05881.1"/>
    <property type="molecule type" value="Genomic_DNA"/>
</dbReference>
<proteinExistence type="predicted"/>
<evidence type="ECO:0000313" key="2">
    <source>
        <dbReference type="EMBL" id="XCD05881.1"/>
    </source>
</evidence>
<name>A0AAU8B2H4_9VIRU</name>
<evidence type="ECO:0000313" key="3">
    <source>
        <dbReference type="EMBL" id="XCD06389.1"/>
    </source>
</evidence>
<reference evidence="2" key="1">
    <citation type="submission" date="2024-03" db="EMBL/GenBank/DDBJ databases">
        <title>Diverse circular DNA viruses in blood, oral, and fecal samples of captive lemurs.</title>
        <authorList>
            <person name="Paietta E.N."/>
            <person name="Kraberger S."/>
            <person name="Lund M.C."/>
            <person name="Custer J.M."/>
            <person name="Vargas K.M."/>
            <person name="Ehmke E.E."/>
            <person name="Yoder A.D."/>
            <person name="Varsani A."/>
        </authorList>
    </citation>
    <scope>NUCLEOTIDE SEQUENCE</scope>
    <source>
        <strain evidence="1">Duke_21_62</strain>
        <strain evidence="2">Duke_24SF_798</strain>
        <strain evidence="3">Duke_25FS_91</strain>
    </source>
</reference>
<protein>
    <submittedName>
        <fullName evidence="2">Uncharacterized protein</fullName>
    </submittedName>
</protein>
<sequence length="116" mass="14316">MKDCQIIWRSKIIYRLLLRNQKTKAYEKKKETKFILEILGKKLIKSSDRDVRRSIYKYGVREQQYSVDEITDDGEIENSYIYKYKKEGLIFRKQTYSRWKTLKKQFEQRQLNLFTN</sequence>
<dbReference type="EMBL" id="PP511407">
    <property type="protein sequence ID" value="XCD03972.1"/>
    <property type="molecule type" value="Genomic_DNA"/>
</dbReference>
<dbReference type="EMBL" id="PP511665">
    <property type="protein sequence ID" value="XCD06389.1"/>
    <property type="molecule type" value="Genomic_DNA"/>
</dbReference>
<accession>A0AAU8B2H4</accession>
<organism evidence="2">
    <name type="scientific">Dulem virus 201</name>
    <dbReference type="NCBI Taxonomy" id="3145678"/>
    <lineage>
        <taxon>Viruses</taxon>
        <taxon>Monodnaviria</taxon>
        <taxon>Sangervirae</taxon>
        <taxon>Phixviricota</taxon>
        <taxon>Malgrandaviricetes</taxon>
        <taxon>Petitvirales</taxon>
        <taxon>Microviridae</taxon>
        <taxon>Microvirus</taxon>
    </lineage>
</organism>